<protein>
    <submittedName>
        <fullName evidence="1">Uncharacterized protein</fullName>
    </submittedName>
</protein>
<proteinExistence type="predicted"/>
<evidence type="ECO:0000313" key="2">
    <source>
        <dbReference type="Proteomes" id="UP001157418"/>
    </source>
</evidence>
<gene>
    <name evidence="1" type="ORF">LVIROSA_LOCUS1753</name>
</gene>
<dbReference type="Proteomes" id="UP001157418">
    <property type="component" value="Unassembled WGS sequence"/>
</dbReference>
<dbReference type="EMBL" id="CAKMRJ010000001">
    <property type="protein sequence ID" value="CAH1413808.1"/>
    <property type="molecule type" value="Genomic_DNA"/>
</dbReference>
<reference evidence="1 2" key="1">
    <citation type="submission" date="2022-01" db="EMBL/GenBank/DDBJ databases">
        <authorList>
            <person name="Xiong W."/>
            <person name="Schranz E."/>
        </authorList>
    </citation>
    <scope>NUCLEOTIDE SEQUENCE [LARGE SCALE GENOMIC DNA]</scope>
</reference>
<evidence type="ECO:0000313" key="1">
    <source>
        <dbReference type="EMBL" id="CAH1413808.1"/>
    </source>
</evidence>
<name>A0AAU9LN06_9ASTR</name>
<sequence>MNKEDEFINTLDKCEEIFLNILLNDVTLRNASMSAEMRARVYHENDWESDDDVGEEGKPKYMVHEPNIIWDKMELNLGDILESPKQLKFCIANYVVSHRYQI</sequence>
<organism evidence="1 2">
    <name type="scientific">Lactuca virosa</name>
    <dbReference type="NCBI Taxonomy" id="75947"/>
    <lineage>
        <taxon>Eukaryota</taxon>
        <taxon>Viridiplantae</taxon>
        <taxon>Streptophyta</taxon>
        <taxon>Embryophyta</taxon>
        <taxon>Tracheophyta</taxon>
        <taxon>Spermatophyta</taxon>
        <taxon>Magnoliopsida</taxon>
        <taxon>eudicotyledons</taxon>
        <taxon>Gunneridae</taxon>
        <taxon>Pentapetalae</taxon>
        <taxon>asterids</taxon>
        <taxon>campanulids</taxon>
        <taxon>Asterales</taxon>
        <taxon>Asteraceae</taxon>
        <taxon>Cichorioideae</taxon>
        <taxon>Cichorieae</taxon>
        <taxon>Lactucinae</taxon>
        <taxon>Lactuca</taxon>
    </lineage>
</organism>
<accession>A0AAU9LN06</accession>
<dbReference type="AlphaFoldDB" id="A0AAU9LN06"/>
<keyword evidence="2" id="KW-1185">Reference proteome</keyword>
<comment type="caution">
    <text evidence="1">The sequence shown here is derived from an EMBL/GenBank/DDBJ whole genome shotgun (WGS) entry which is preliminary data.</text>
</comment>